<keyword evidence="3" id="KW-1185">Reference proteome</keyword>
<dbReference type="Pfam" id="PF13419">
    <property type="entry name" value="HAD_2"/>
    <property type="match status" value="1"/>
</dbReference>
<dbReference type="SFLD" id="SFLDS00003">
    <property type="entry name" value="Haloacid_Dehalogenase"/>
    <property type="match status" value="1"/>
</dbReference>
<dbReference type="NCBIfam" id="TIGR01549">
    <property type="entry name" value="HAD-SF-IA-v1"/>
    <property type="match status" value="1"/>
</dbReference>
<protein>
    <submittedName>
        <fullName evidence="2">HAD family phosphatase</fullName>
    </submittedName>
</protein>
<dbReference type="Proteomes" id="UP001515683">
    <property type="component" value="Unassembled WGS sequence"/>
</dbReference>
<reference evidence="2 3" key="1">
    <citation type="journal article" date="2019" name="bioRxiv">
        <title>Bacteria contribute to plant secondary compound degradation in a generalist herbivore system.</title>
        <authorList>
            <person name="Francoeur C.B."/>
            <person name="Khadempour L."/>
            <person name="Moreira-Soto R.D."/>
            <person name="Gotting K."/>
            <person name="Book A.J."/>
            <person name="Pinto-Tomas A.A."/>
            <person name="Keefover-Ring K."/>
            <person name="Currie C.R."/>
        </authorList>
    </citation>
    <scope>NUCLEOTIDE SEQUENCE [LARGE SCALE GENOMIC DNA]</scope>
    <source>
        <strain evidence="2">Acro-835</strain>
    </source>
</reference>
<dbReference type="NCBIfam" id="TIGR01509">
    <property type="entry name" value="HAD-SF-IA-v3"/>
    <property type="match status" value="1"/>
</dbReference>
<dbReference type="PRINTS" id="PR00413">
    <property type="entry name" value="HADHALOGNASE"/>
</dbReference>
<comment type="caution">
    <text evidence="2">The sequence shown here is derived from an EMBL/GenBank/DDBJ whole genome shotgun (WGS) entry which is preliminary data.</text>
</comment>
<dbReference type="SUPFAM" id="SSF56784">
    <property type="entry name" value="HAD-like"/>
    <property type="match status" value="1"/>
</dbReference>
<evidence type="ECO:0000256" key="1">
    <source>
        <dbReference type="ARBA" id="ARBA00022723"/>
    </source>
</evidence>
<dbReference type="PANTHER" id="PTHR43481">
    <property type="entry name" value="FRUCTOSE-1-PHOSPHATE PHOSPHATASE"/>
    <property type="match status" value="1"/>
</dbReference>
<dbReference type="SFLD" id="SFLDG01129">
    <property type="entry name" value="C1.5:_HAD__Beta-PGM__Phosphata"/>
    <property type="match status" value="1"/>
</dbReference>
<dbReference type="Gene3D" id="1.10.150.240">
    <property type="entry name" value="Putative phosphatase, domain 2"/>
    <property type="match status" value="1"/>
</dbReference>
<organism evidence="2 3">
    <name type="scientific">Candidatus Pantoea multigeneris</name>
    <dbReference type="NCBI Taxonomy" id="2608357"/>
    <lineage>
        <taxon>Bacteria</taxon>
        <taxon>Pseudomonadati</taxon>
        <taxon>Pseudomonadota</taxon>
        <taxon>Gammaproteobacteria</taxon>
        <taxon>Enterobacterales</taxon>
        <taxon>Erwiniaceae</taxon>
        <taxon>Pantoea</taxon>
    </lineage>
</organism>
<dbReference type="InterPro" id="IPR051806">
    <property type="entry name" value="HAD-like_SPP"/>
</dbReference>
<proteinExistence type="predicted"/>
<dbReference type="CDD" id="cd07505">
    <property type="entry name" value="HAD_BPGM-like"/>
    <property type="match status" value="1"/>
</dbReference>
<sequence length="228" mass="25720">MSVTATVAKKIDAVLFDLDGVIIDSNKAIISAWLTTAEEYGYSFTQAEVDRYIIGASHLFTLDNLFPDRSDSEKKVIHSKVDQREEEAIYRTIDGVEKFIYRLRNFDVKVGLVTSSWPEKIKNVMEQHNLNFDCIVCRNDVQRGKPDPQPYQLAMEKLAIAPENCLVFEDSDNGIYSAVAAGANCIAVKNDHFSHIPYIEDFNQLCIDDSEFSYQLANANKGIAIRPL</sequence>
<accession>A0ABX0R8I1</accession>
<dbReference type="Gene3D" id="3.40.50.1000">
    <property type="entry name" value="HAD superfamily/HAD-like"/>
    <property type="match status" value="1"/>
</dbReference>
<dbReference type="InterPro" id="IPR023214">
    <property type="entry name" value="HAD_sf"/>
</dbReference>
<dbReference type="InterPro" id="IPR006439">
    <property type="entry name" value="HAD-SF_hydro_IA"/>
</dbReference>
<dbReference type="EMBL" id="VWXF01000001">
    <property type="protein sequence ID" value="NIF20773.1"/>
    <property type="molecule type" value="Genomic_DNA"/>
</dbReference>
<name>A0ABX0R8I1_9GAMM</name>
<dbReference type="PANTHER" id="PTHR43481:SF4">
    <property type="entry name" value="GLYCEROL-1-PHOSPHATE PHOSPHOHYDROLASE 1-RELATED"/>
    <property type="match status" value="1"/>
</dbReference>
<evidence type="ECO:0000313" key="3">
    <source>
        <dbReference type="Proteomes" id="UP001515683"/>
    </source>
</evidence>
<dbReference type="RefSeq" id="WP_167012681.1">
    <property type="nucleotide sequence ID" value="NZ_VWXF01000001.1"/>
</dbReference>
<gene>
    <name evidence="2" type="ORF">F3J40_03965</name>
</gene>
<dbReference type="InterPro" id="IPR023198">
    <property type="entry name" value="PGP-like_dom2"/>
</dbReference>
<dbReference type="InterPro" id="IPR036412">
    <property type="entry name" value="HAD-like_sf"/>
</dbReference>
<dbReference type="InterPro" id="IPR041492">
    <property type="entry name" value="HAD_2"/>
</dbReference>
<evidence type="ECO:0000313" key="2">
    <source>
        <dbReference type="EMBL" id="NIF20773.1"/>
    </source>
</evidence>
<keyword evidence="1" id="KW-0479">Metal-binding</keyword>